<keyword evidence="1" id="KW-0597">Phosphoprotein</keyword>
<dbReference type="InterPro" id="IPR050595">
    <property type="entry name" value="Bact_response_regulator"/>
</dbReference>
<evidence type="ECO:0000313" key="5">
    <source>
        <dbReference type="Proteomes" id="UP000323917"/>
    </source>
</evidence>
<proteinExistence type="predicted"/>
<dbReference type="PROSITE" id="PS50110">
    <property type="entry name" value="RESPONSE_REGULATORY"/>
    <property type="match status" value="1"/>
</dbReference>
<evidence type="ECO:0000256" key="1">
    <source>
        <dbReference type="ARBA" id="ARBA00022553"/>
    </source>
</evidence>
<sequence length="160" mass="17959">MMSPRIAKKNLDLLVVDSKAEDYRDLSFEVQDANLNWKHANDGHHALQLSSGKNIRLWFSNMQLPDMSGIELLEIVRAKRPATLFYLVSDEYSAEEERQARAAGAAGYLSKPADHTWLEICCSTLARMRARASPQSRKDALGAAYSNPSILFPTHSHKES</sequence>
<gene>
    <name evidence="4" type="primary">cheY</name>
    <name evidence="4" type="ORF">Pr1d_30280</name>
</gene>
<dbReference type="Gene3D" id="3.40.50.2300">
    <property type="match status" value="1"/>
</dbReference>
<dbReference type="InterPro" id="IPR011006">
    <property type="entry name" value="CheY-like_superfamily"/>
</dbReference>
<dbReference type="RefSeq" id="WP_148074206.1">
    <property type="nucleotide sequence ID" value="NZ_CP042913.1"/>
</dbReference>
<dbReference type="SUPFAM" id="SSF52172">
    <property type="entry name" value="CheY-like"/>
    <property type="match status" value="1"/>
</dbReference>
<dbReference type="GO" id="GO:0000160">
    <property type="term" value="P:phosphorelay signal transduction system"/>
    <property type="evidence" value="ECO:0007669"/>
    <property type="project" value="InterPro"/>
</dbReference>
<dbReference type="SMART" id="SM00448">
    <property type="entry name" value="REC"/>
    <property type="match status" value="1"/>
</dbReference>
<dbReference type="Proteomes" id="UP000323917">
    <property type="component" value="Chromosome"/>
</dbReference>
<dbReference type="KEGG" id="bgok:Pr1d_30280"/>
<dbReference type="PANTHER" id="PTHR44591:SF25">
    <property type="entry name" value="CHEMOTAXIS TWO-COMPONENT RESPONSE REGULATOR"/>
    <property type="match status" value="1"/>
</dbReference>
<dbReference type="PANTHER" id="PTHR44591">
    <property type="entry name" value="STRESS RESPONSE REGULATOR PROTEIN 1"/>
    <property type="match status" value="1"/>
</dbReference>
<protein>
    <submittedName>
        <fullName evidence="4">Chemotaxis protein CheY</fullName>
    </submittedName>
</protein>
<feature type="domain" description="Response regulatory" evidence="3">
    <location>
        <begin position="12"/>
        <end position="126"/>
    </location>
</feature>
<dbReference type="OrthoDB" id="279726at2"/>
<evidence type="ECO:0000313" key="4">
    <source>
        <dbReference type="EMBL" id="QEG35725.1"/>
    </source>
</evidence>
<organism evidence="4 5">
    <name type="scientific">Bythopirellula goksoeyrii</name>
    <dbReference type="NCBI Taxonomy" id="1400387"/>
    <lineage>
        <taxon>Bacteria</taxon>
        <taxon>Pseudomonadati</taxon>
        <taxon>Planctomycetota</taxon>
        <taxon>Planctomycetia</taxon>
        <taxon>Pirellulales</taxon>
        <taxon>Lacipirellulaceae</taxon>
        <taxon>Bythopirellula</taxon>
    </lineage>
</organism>
<dbReference type="AlphaFoldDB" id="A0A5B9QDM0"/>
<dbReference type="InterPro" id="IPR001789">
    <property type="entry name" value="Sig_transdc_resp-reg_receiver"/>
</dbReference>
<accession>A0A5B9QDM0</accession>
<keyword evidence="5" id="KW-1185">Reference proteome</keyword>
<evidence type="ECO:0000259" key="3">
    <source>
        <dbReference type="PROSITE" id="PS50110"/>
    </source>
</evidence>
<comment type="caution">
    <text evidence="2">Lacks conserved residue(s) required for the propagation of feature annotation.</text>
</comment>
<dbReference type="Pfam" id="PF00072">
    <property type="entry name" value="Response_reg"/>
    <property type="match status" value="1"/>
</dbReference>
<name>A0A5B9QDM0_9BACT</name>
<dbReference type="CDD" id="cd00156">
    <property type="entry name" value="REC"/>
    <property type="match status" value="1"/>
</dbReference>
<reference evidence="4 5" key="1">
    <citation type="submission" date="2019-08" db="EMBL/GenBank/DDBJ databases">
        <title>Deep-cultivation of Planctomycetes and their phenomic and genomic characterization uncovers novel biology.</title>
        <authorList>
            <person name="Wiegand S."/>
            <person name="Jogler M."/>
            <person name="Boedeker C."/>
            <person name="Pinto D."/>
            <person name="Vollmers J."/>
            <person name="Rivas-Marin E."/>
            <person name="Kohn T."/>
            <person name="Peeters S.H."/>
            <person name="Heuer A."/>
            <person name="Rast P."/>
            <person name="Oberbeckmann S."/>
            <person name="Bunk B."/>
            <person name="Jeske O."/>
            <person name="Meyerdierks A."/>
            <person name="Storesund J.E."/>
            <person name="Kallscheuer N."/>
            <person name="Luecker S."/>
            <person name="Lage O.M."/>
            <person name="Pohl T."/>
            <person name="Merkel B.J."/>
            <person name="Hornburger P."/>
            <person name="Mueller R.-W."/>
            <person name="Bruemmer F."/>
            <person name="Labrenz M."/>
            <person name="Spormann A.M."/>
            <person name="Op den Camp H."/>
            <person name="Overmann J."/>
            <person name="Amann R."/>
            <person name="Jetten M.S.M."/>
            <person name="Mascher T."/>
            <person name="Medema M.H."/>
            <person name="Devos D.P."/>
            <person name="Kaster A.-K."/>
            <person name="Ovreas L."/>
            <person name="Rohde M."/>
            <person name="Galperin M.Y."/>
            <person name="Jogler C."/>
        </authorList>
    </citation>
    <scope>NUCLEOTIDE SEQUENCE [LARGE SCALE GENOMIC DNA]</scope>
    <source>
        <strain evidence="4 5">Pr1d</strain>
    </source>
</reference>
<dbReference type="EMBL" id="CP042913">
    <property type="protein sequence ID" value="QEG35725.1"/>
    <property type="molecule type" value="Genomic_DNA"/>
</dbReference>
<evidence type="ECO:0000256" key="2">
    <source>
        <dbReference type="PROSITE-ProRule" id="PRU00169"/>
    </source>
</evidence>